<accession>A0A3G8JVS0</accession>
<feature type="region of interest" description="Disordered" evidence="1">
    <location>
        <begin position="40"/>
        <end position="63"/>
    </location>
</feature>
<gene>
    <name evidence="2" type="ORF">D7316_05312</name>
</gene>
<feature type="region of interest" description="Disordered" evidence="1">
    <location>
        <begin position="117"/>
        <end position="136"/>
    </location>
</feature>
<sequence>MAENNGPFGMSPDDFDRFAREATDGVRDMVGKFLASPGGQGSWSAMFSDTDRRTHREPETAGETGTGVWAVFVVSDDGGARVEQVYANELDALRANKHNTDPRRKVRFLPYGITVSALDEDDAPGDDAPGDHSPPE</sequence>
<evidence type="ECO:0008006" key="4">
    <source>
        <dbReference type="Google" id="ProtNLM"/>
    </source>
</evidence>
<dbReference type="OrthoDB" id="4773538at2"/>
<dbReference type="Proteomes" id="UP000271469">
    <property type="component" value="Chromosome"/>
</dbReference>
<dbReference type="EMBL" id="CP033972">
    <property type="protein sequence ID" value="AZG48692.1"/>
    <property type="molecule type" value="Genomic_DNA"/>
</dbReference>
<name>A0A3G8JVS0_9ACTN</name>
<evidence type="ECO:0000256" key="1">
    <source>
        <dbReference type="SAM" id="MobiDB-lite"/>
    </source>
</evidence>
<evidence type="ECO:0000313" key="2">
    <source>
        <dbReference type="EMBL" id="AZG48692.1"/>
    </source>
</evidence>
<organism evidence="2 3">
    <name type="scientific">Gordonia insulae</name>
    <dbReference type="NCBI Taxonomy" id="2420509"/>
    <lineage>
        <taxon>Bacteria</taxon>
        <taxon>Bacillati</taxon>
        <taxon>Actinomycetota</taxon>
        <taxon>Actinomycetes</taxon>
        <taxon>Mycobacteriales</taxon>
        <taxon>Gordoniaceae</taxon>
        <taxon>Gordonia</taxon>
    </lineage>
</organism>
<proteinExistence type="predicted"/>
<keyword evidence="3" id="KW-1185">Reference proteome</keyword>
<dbReference type="AlphaFoldDB" id="A0A3G8JVS0"/>
<dbReference type="RefSeq" id="WP_124710858.1">
    <property type="nucleotide sequence ID" value="NZ_CP033972.1"/>
</dbReference>
<protein>
    <recommendedName>
        <fullName evidence="4">Transmembrane protein</fullName>
    </recommendedName>
</protein>
<reference evidence="2 3" key="1">
    <citation type="submission" date="2018-11" db="EMBL/GenBank/DDBJ databases">
        <title>Gordonia insulae sp. nov., isolated from an island soil.</title>
        <authorList>
            <person name="Kim Y.S."/>
            <person name="Kim S.B."/>
        </authorList>
    </citation>
    <scope>NUCLEOTIDE SEQUENCE [LARGE SCALE GENOMIC DNA]</scope>
    <source>
        <strain evidence="2 3">MMS17-SY073</strain>
    </source>
</reference>
<evidence type="ECO:0000313" key="3">
    <source>
        <dbReference type="Proteomes" id="UP000271469"/>
    </source>
</evidence>
<feature type="compositionally biased region" description="Basic and acidic residues" evidence="1">
    <location>
        <begin position="49"/>
        <end position="59"/>
    </location>
</feature>
<dbReference type="KEGG" id="gom:D7316_05312"/>